<evidence type="ECO:0000256" key="5">
    <source>
        <dbReference type="ARBA" id="ARBA00022946"/>
    </source>
</evidence>
<dbReference type="GO" id="GO:0016297">
    <property type="term" value="F:fatty acyl-[ACP] hydrolase activity"/>
    <property type="evidence" value="ECO:0007669"/>
    <property type="project" value="InterPro"/>
</dbReference>
<dbReference type="SUPFAM" id="SSF54637">
    <property type="entry name" value="Thioesterase/thiol ester dehydrase-isomerase"/>
    <property type="match status" value="2"/>
</dbReference>
<evidence type="ECO:0000313" key="10">
    <source>
        <dbReference type="EMBL" id="HIW83332.1"/>
    </source>
</evidence>
<dbReference type="PANTHER" id="PTHR31727:SF6">
    <property type="entry name" value="OLEOYL-ACYL CARRIER PROTEIN THIOESTERASE 1, CHLOROPLASTIC"/>
    <property type="match status" value="1"/>
</dbReference>
<gene>
    <name evidence="10" type="ORF">H9873_03300</name>
</gene>
<evidence type="ECO:0000259" key="9">
    <source>
        <dbReference type="Pfam" id="PF20791"/>
    </source>
</evidence>
<comment type="caution">
    <text evidence="10">The sequence shown here is derived from an EMBL/GenBank/DDBJ whole genome shotgun (WGS) entry which is preliminary data.</text>
</comment>
<dbReference type="EMBL" id="DXGF01000059">
    <property type="protein sequence ID" value="HIW83332.1"/>
    <property type="molecule type" value="Genomic_DNA"/>
</dbReference>
<reference evidence="10" key="2">
    <citation type="submission" date="2021-04" db="EMBL/GenBank/DDBJ databases">
        <authorList>
            <person name="Gilroy R."/>
        </authorList>
    </citation>
    <scope>NUCLEOTIDE SEQUENCE</scope>
    <source>
        <strain evidence="10">ChiSxjej1B13-11762</strain>
    </source>
</reference>
<dbReference type="Gene3D" id="3.10.129.10">
    <property type="entry name" value="Hotdog Thioesterase"/>
    <property type="match status" value="1"/>
</dbReference>
<dbReference type="Pfam" id="PF01643">
    <property type="entry name" value="Acyl-ACP_TE"/>
    <property type="match status" value="1"/>
</dbReference>
<organism evidence="10 11">
    <name type="scientific">Candidatus Dorea gallistercoris</name>
    <dbReference type="NCBI Taxonomy" id="2838542"/>
    <lineage>
        <taxon>Bacteria</taxon>
        <taxon>Bacillati</taxon>
        <taxon>Bacillota</taxon>
        <taxon>Clostridia</taxon>
        <taxon>Lachnospirales</taxon>
        <taxon>Lachnospiraceae</taxon>
        <taxon>Dorea</taxon>
    </lineage>
</organism>
<keyword evidence="6" id="KW-0443">Lipid metabolism</keyword>
<keyword evidence="7" id="KW-0275">Fatty acid biosynthesis</keyword>
<dbReference type="Pfam" id="PF20791">
    <property type="entry name" value="Acyl-ACP_TE_C"/>
    <property type="match status" value="1"/>
</dbReference>
<dbReference type="AlphaFoldDB" id="A0A9D1RAZ1"/>
<comment type="similarity">
    <text evidence="1">Belongs to the acyl-ACP thioesterase family.</text>
</comment>
<protein>
    <submittedName>
        <fullName evidence="10">Acyl-[acyl-carrier-protein] thioesterase</fullName>
    </submittedName>
</protein>
<dbReference type="GO" id="GO:0000036">
    <property type="term" value="F:acyl carrier activity"/>
    <property type="evidence" value="ECO:0007669"/>
    <property type="project" value="TreeGrafter"/>
</dbReference>
<dbReference type="Proteomes" id="UP000824263">
    <property type="component" value="Unassembled WGS sequence"/>
</dbReference>
<keyword evidence="2" id="KW-0444">Lipid biosynthesis</keyword>
<sequence>MLERNNAYSFTGRVRFSEIDHTEKITLPGIVNYFQDCSIFQSESLGLGVDYLAEHGRAWVLSAWQVVVERYPRLGEAIGIYTWATGFKGFIGYRNFCMTDEEGTTLAYANSVWSYMDMRKGRPVRPAREEVAAYGIGEPLEMDYADRKIRLPEGFREKSSFPVRKYHIDTNEHVNNCQYVQMALEALDKEILVHQMRAEYKKSAVYRDVIVPRVTEEGDRITAALCDVDGTPYAVVEFQTAGK</sequence>
<evidence type="ECO:0000256" key="4">
    <source>
        <dbReference type="ARBA" id="ARBA00022832"/>
    </source>
</evidence>
<evidence type="ECO:0000256" key="7">
    <source>
        <dbReference type="ARBA" id="ARBA00023160"/>
    </source>
</evidence>
<dbReference type="PANTHER" id="PTHR31727">
    <property type="entry name" value="OLEOYL-ACYL CARRIER PROTEIN THIOESTERASE 1, CHLOROPLASTIC"/>
    <property type="match status" value="1"/>
</dbReference>
<dbReference type="InterPro" id="IPR049427">
    <property type="entry name" value="Acyl-ACP_TE_C"/>
</dbReference>
<dbReference type="InterPro" id="IPR045023">
    <property type="entry name" value="FATA/B"/>
</dbReference>
<feature type="domain" description="Acyl-ACP thioesterase N-terminal hotdog" evidence="8">
    <location>
        <begin position="13"/>
        <end position="133"/>
    </location>
</feature>
<dbReference type="CDD" id="cd00586">
    <property type="entry name" value="4HBT"/>
    <property type="match status" value="1"/>
</dbReference>
<dbReference type="InterPro" id="IPR002864">
    <property type="entry name" value="Acyl-ACP_thioesterase_NHD"/>
</dbReference>
<evidence type="ECO:0000259" key="8">
    <source>
        <dbReference type="Pfam" id="PF01643"/>
    </source>
</evidence>
<keyword evidence="5" id="KW-0809">Transit peptide</keyword>
<evidence type="ECO:0000256" key="3">
    <source>
        <dbReference type="ARBA" id="ARBA00022801"/>
    </source>
</evidence>
<dbReference type="InterPro" id="IPR029069">
    <property type="entry name" value="HotDog_dom_sf"/>
</dbReference>
<evidence type="ECO:0000256" key="1">
    <source>
        <dbReference type="ARBA" id="ARBA00006500"/>
    </source>
</evidence>
<evidence type="ECO:0000313" key="11">
    <source>
        <dbReference type="Proteomes" id="UP000824263"/>
    </source>
</evidence>
<evidence type="ECO:0000256" key="2">
    <source>
        <dbReference type="ARBA" id="ARBA00022516"/>
    </source>
</evidence>
<proteinExistence type="inferred from homology"/>
<reference evidence="10" key="1">
    <citation type="journal article" date="2021" name="PeerJ">
        <title>Extensive microbial diversity within the chicken gut microbiome revealed by metagenomics and culture.</title>
        <authorList>
            <person name="Gilroy R."/>
            <person name="Ravi A."/>
            <person name="Getino M."/>
            <person name="Pursley I."/>
            <person name="Horton D.L."/>
            <person name="Alikhan N.F."/>
            <person name="Baker D."/>
            <person name="Gharbi K."/>
            <person name="Hall N."/>
            <person name="Watson M."/>
            <person name="Adriaenssens E.M."/>
            <person name="Foster-Nyarko E."/>
            <person name="Jarju S."/>
            <person name="Secka A."/>
            <person name="Antonio M."/>
            <person name="Oren A."/>
            <person name="Chaudhuri R.R."/>
            <person name="La Ragione R."/>
            <person name="Hildebrand F."/>
            <person name="Pallen M.J."/>
        </authorList>
    </citation>
    <scope>NUCLEOTIDE SEQUENCE</scope>
    <source>
        <strain evidence="10">ChiSxjej1B13-11762</strain>
    </source>
</reference>
<accession>A0A9D1RAZ1</accession>
<name>A0A9D1RAZ1_9FIRM</name>
<evidence type="ECO:0000256" key="6">
    <source>
        <dbReference type="ARBA" id="ARBA00023098"/>
    </source>
</evidence>
<keyword evidence="3" id="KW-0378">Hydrolase</keyword>
<feature type="domain" description="Acyl-ACP thioesterase-like C-terminal" evidence="9">
    <location>
        <begin position="157"/>
        <end position="203"/>
    </location>
</feature>
<keyword evidence="4" id="KW-0276">Fatty acid metabolism</keyword>